<evidence type="ECO:0000256" key="4">
    <source>
        <dbReference type="ARBA" id="ARBA00022475"/>
    </source>
</evidence>
<keyword evidence="4" id="KW-1003">Cell membrane</keyword>
<dbReference type="PANTHER" id="PTHR21716:SF53">
    <property type="entry name" value="PERMEASE PERM-RELATED"/>
    <property type="match status" value="1"/>
</dbReference>
<dbReference type="AlphaFoldDB" id="I4YS28"/>
<dbReference type="OrthoDB" id="5761230at2"/>
<evidence type="ECO:0000256" key="6">
    <source>
        <dbReference type="ARBA" id="ARBA00022989"/>
    </source>
</evidence>
<evidence type="ECO:0000256" key="8">
    <source>
        <dbReference type="SAM" id="MobiDB-lite"/>
    </source>
</evidence>
<protein>
    <submittedName>
        <fullName evidence="10">Putative permease</fullName>
    </submittedName>
</protein>
<keyword evidence="7 9" id="KW-0472">Membrane</keyword>
<dbReference type="EMBL" id="JH660645">
    <property type="protein sequence ID" value="EIM26770.1"/>
    <property type="molecule type" value="Genomic_DNA"/>
</dbReference>
<accession>I4YS28</accession>
<feature type="transmembrane region" description="Helical" evidence="9">
    <location>
        <begin position="265"/>
        <end position="284"/>
    </location>
</feature>
<name>I4YS28_9HYPH</name>
<keyword evidence="6 9" id="KW-1133">Transmembrane helix</keyword>
<dbReference type="RefSeq" id="WP_009762821.1">
    <property type="nucleotide sequence ID" value="NZ_CP141050.1"/>
</dbReference>
<dbReference type="STRING" id="864069.MicloDRAFT_00033200"/>
<feature type="transmembrane region" description="Helical" evidence="9">
    <location>
        <begin position="35"/>
        <end position="55"/>
    </location>
</feature>
<feature type="transmembrane region" description="Helical" evidence="9">
    <location>
        <begin position="332"/>
        <end position="365"/>
    </location>
</feature>
<feature type="compositionally biased region" description="Pro residues" evidence="8">
    <location>
        <begin position="1"/>
        <end position="10"/>
    </location>
</feature>
<evidence type="ECO:0000256" key="9">
    <source>
        <dbReference type="SAM" id="Phobius"/>
    </source>
</evidence>
<dbReference type="PANTHER" id="PTHR21716">
    <property type="entry name" value="TRANSMEMBRANE PROTEIN"/>
    <property type="match status" value="1"/>
</dbReference>
<dbReference type="GO" id="GO:0055085">
    <property type="term" value="P:transmembrane transport"/>
    <property type="evidence" value="ECO:0007669"/>
    <property type="project" value="TreeGrafter"/>
</dbReference>
<dbReference type="PATRIC" id="fig|864069.3.peg.3614"/>
<evidence type="ECO:0000256" key="3">
    <source>
        <dbReference type="ARBA" id="ARBA00022448"/>
    </source>
</evidence>
<evidence type="ECO:0000313" key="10">
    <source>
        <dbReference type="EMBL" id="EIM26770.1"/>
    </source>
</evidence>
<comment type="subcellular location">
    <subcellularLocation>
        <location evidence="1">Cell membrane</location>
        <topology evidence="1">Multi-pass membrane protein</topology>
    </subcellularLocation>
</comment>
<feature type="transmembrane region" description="Helical" evidence="9">
    <location>
        <begin position="61"/>
        <end position="80"/>
    </location>
</feature>
<dbReference type="Proteomes" id="UP000003947">
    <property type="component" value="Unassembled WGS sequence"/>
</dbReference>
<keyword evidence="11" id="KW-1185">Reference proteome</keyword>
<keyword evidence="3" id="KW-0813">Transport</keyword>
<feature type="transmembrane region" description="Helical" evidence="9">
    <location>
        <begin position="87"/>
        <end position="108"/>
    </location>
</feature>
<sequence length="392" mass="41862">MEFENPPPEPIRLHPHRAVRRHRPRKPTPIRISTTTWRLILFGLTALLLLILWAVPIVPAVALAGFAVALVLSFPVHLFAQVVPRGLAILFSFMILLAVLLLLAYILLPLIVSQAGALVTALPDLVQNLEQYLVRALRALHARDLLPDTPEAVAGRLITDIKDSLGVLANNVLGHTLGILFGTFSWALTLFAVIFIAASLLANVRSFKAAYLTSVPSHYRHDALEFWDALGHALSRYLGGLALVLAIQGGLSAAALFLIGVPYSLALGAWVSITAVIPYLGAWIGAIPALLVAFSISPTAAVLTGILFLAIQQLEGNVLTPRIQAQTIKVPSVLVFLGVLAGGSLAGITGILLAVPMLATIRVVFDFFRVRLRVAEAPGGEGSATRAPSGHR</sequence>
<comment type="similarity">
    <text evidence="2">Belongs to the autoinducer-2 exporter (AI-2E) (TC 2.A.86) family.</text>
</comment>
<dbReference type="Pfam" id="PF01594">
    <property type="entry name" value="AI-2E_transport"/>
    <property type="match status" value="1"/>
</dbReference>
<feature type="region of interest" description="Disordered" evidence="8">
    <location>
        <begin position="1"/>
        <end position="25"/>
    </location>
</feature>
<dbReference type="eggNOG" id="COG0628">
    <property type="taxonomic scope" value="Bacteria"/>
</dbReference>
<evidence type="ECO:0000256" key="2">
    <source>
        <dbReference type="ARBA" id="ARBA00009773"/>
    </source>
</evidence>
<feature type="transmembrane region" description="Helical" evidence="9">
    <location>
        <begin position="237"/>
        <end position="259"/>
    </location>
</feature>
<evidence type="ECO:0000313" key="11">
    <source>
        <dbReference type="Proteomes" id="UP000003947"/>
    </source>
</evidence>
<feature type="compositionally biased region" description="Basic residues" evidence="8">
    <location>
        <begin position="13"/>
        <end position="25"/>
    </location>
</feature>
<evidence type="ECO:0000256" key="5">
    <source>
        <dbReference type="ARBA" id="ARBA00022692"/>
    </source>
</evidence>
<dbReference type="HOGENOM" id="CLU_031275_8_1_5"/>
<feature type="transmembrane region" description="Helical" evidence="9">
    <location>
        <begin position="177"/>
        <end position="202"/>
    </location>
</feature>
<feature type="transmembrane region" description="Helical" evidence="9">
    <location>
        <begin position="291"/>
        <end position="312"/>
    </location>
</feature>
<evidence type="ECO:0000256" key="7">
    <source>
        <dbReference type="ARBA" id="ARBA00023136"/>
    </source>
</evidence>
<organism evidence="10 11">
    <name type="scientific">Microvirga lotononidis</name>
    <dbReference type="NCBI Taxonomy" id="864069"/>
    <lineage>
        <taxon>Bacteria</taxon>
        <taxon>Pseudomonadati</taxon>
        <taxon>Pseudomonadota</taxon>
        <taxon>Alphaproteobacteria</taxon>
        <taxon>Hyphomicrobiales</taxon>
        <taxon>Methylobacteriaceae</taxon>
        <taxon>Microvirga</taxon>
    </lineage>
</organism>
<dbReference type="InterPro" id="IPR002549">
    <property type="entry name" value="AI-2E-like"/>
</dbReference>
<dbReference type="GO" id="GO:0005886">
    <property type="term" value="C:plasma membrane"/>
    <property type="evidence" value="ECO:0007669"/>
    <property type="project" value="UniProtKB-SubCell"/>
</dbReference>
<proteinExistence type="inferred from homology"/>
<keyword evidence="5 9" id="KW-0812">Transmembrane</keyword>
<reference evidence="10 11" key="1">
    <citation type="submission" date="2012-02" db="EMBL/GenBank/DDBJ databases">
        <title>Improved High-Quality Draft sequence of Microvirga sp. WSM3557.</title>
        <authorList>
            <consortium name="US DOE Joint Genome Institute"/>
            <person name="Lucas S."/>
            <person name="Han J."/>
            <person name="Lapidus A."/>
            <person name="Cheng J.-F."/>
            <person name="Goodwin L."/>
            <person name="Pitluck S."/>
            <person name="Peters L."/>
            <person name="Zhang X."/>
            <person name="Detter J.C."/>
            <person name="Han C."/>
            <person name="Tapia R."/>
            <person name="Land M."/>
            <person name="Hauser L."/>
            <person name="Kyrpides N."/>
            <person name="Ivanova N."/>
            <person name="Pagani I."/>
            <person name="Brau L."/>
            <person name="Yates R."/>
            <person name="O'Hara G."/>
            <person name="Rui T."/>
            <person name="Howieson J."/>
            <person name="Reeve W."/>
            <person name="Woyke T."/>
        </authorList>
    </citation>
    <scope>NUCLEOTIDE SEQUENCE [LARGE SCALE GENOMIC DNA]</scope>
    <source>
        <strain evidence="10 11">WSM3557</strain>
    </source>
</reference>
<evidence type="ECO:0000256" key="1">
    <source>
        <dbReference type="ARBA" id="ARBA00004651"/>
    </source>
</evidence>
<gene>
    <name evidence="10" type="ORF">MicloDRAFT_00033200</name>
</gene>